<dbReference type="STRING" id="1048205.AB852_04105"/>
<dbReference type="Gene3D" id="3.40.50.1820">
    <property type="entry name" value="alpha/beta hydrolase"/>
    <property type="match status" value="1"/>
</dbReference>
<organism evidence="3 4">
    <name type="scientific">Streptomyces uncialis</name>
    <dbReference type="NCBI Taxonomy" id="1048205"/>
    <lineage>
        <taxon>Bacteria</taxon>
        <taxon>Bacillati</taxon>
        <taxon>Actinomycetota</taxon>
        <taxon>Actinomycetes</taxon>
        <taxon>Kitasatosporales</taxon>
        <taxon>Streptomycetaceae</taxon>
        <taxon>Streptomyces</taxon>
    </lineage>
</organism>
<dbReference type="SUPFAM" id="SSF53474">
    <property type="entry name" value="alpha/beta-Hydrolases"/>
    <property type="match status" value="1"/>
</dbReference>
<sequence length="951" mass="100203">MIRMTRKGAAAVAVLALAAGAPELAYASPGQTPAPPGSAPAAQQAEGTQPAAQRLGARQPGGKLPEGWRITGAGADRHLVWTAPERVPMGDARVEFHAGDRVLGAPAPDKDQRTFRLPLGSAEVGPDDALKVLAGGRRLDQAGKAEAAERAPRDRRGTGPAPQAASPAPANPVDPGTKGRYRTVSGDYTLPSVKLPDFPRKVEMTATVVGPKDAPGKRPVALFLHGRHSTCYNAQNETGSWPCDTGFKPIPSHKGYLHDQRLLASQGYVTVSISANGINGQDHSIEDAGAQARSSLVRQHLARLAGWSANPASAPAALRKLPRADLDKVLLVGHSRGGEGVNRAALDSRYPAPADRDGYKGPVRWKIRGTVLIGPTIFGQNPAPDVPSVTLLPGCDGDVSDLQGQIYADGTRAVSRGKALQSSVYMVGANHNFFNTEWTPGQAVAPAWDDWDSDDTRDAVCAPGTRTRLTAKQQQTAGSTYIAAAARLFVAGDDKVRPLLDGSNRRAPSAGPAQVRTHAVGGNRVPAVLPSASTKVTGGRLCAQIDPDPAKACLPLEGSARSPHFAFWETAREPGRHAIAMNWNRAGTPLKATPAKKFSVKGSESLALRVIVPQNSTGTKLDVRLTDAAGRKAHLGQVRIDGIPGTDRTTSAWAREVRVPLKAAVRAGLDLRKAASLELTPRTGSGKAWLMDAWGWRPGTPAAGTAKMPRVDLGRLTVKEGDSGSRTFRVPVKITGHGSGQVRVFVQDAETGATTARTVTVKPGSQAVDVPITVEGNTRFAYDSARSAFVKAVRGVAVGAHSGGVLVRNDDPMPKISVAPVADKVTEGQALSWRVKLSEAADVELYGIAFKLLPATGGTELSTRDVDPTWLDAQFGTPPTPEVPLSRLWEGDAYLPVMFAAGALTADVTVPTVTDSVAETDETLRLQEIVHDAEWNPIEGDIHTGTVRDTP</sequence>
<evidence type="ECO:0000313" key="3">
    <source>
        <dbReference type="EMBL" id="OKH95912.1"/>
    </source>
</evidence>
<evidence type="ECO:0000313" key="4">
    <source>
        <dbReference type="Proteomes" id="UP000186455"/>
    </source>
</evidence>
<dbReference type="EMBL" id="LFBV01000001">
    <property type="protein sequence ID" value="OKH95912.1"/>
    <property type="molecule type" value="Genomic_DNA"/>
</dbReference>
<feature type="chain" id="PRO_5010365294" description="Secreted protein" evidence="2">
    <location>
        <begin position="28"/>
        <end position="951"/>
    </location>
</feature>
<feature type="signal peptide" evidence="2">
    <location>
        <begin position="1"/>
        <end position="27"/>
    </location>
</feature>
<dbReference type="InterPro" id="IPR029058">
    <property type="entry name" value="AB_hydrolase_fold"/>
</dbReference>
<gene>
    <name evidence="3" type="ORF">AB852_04105</name>
</gene>
<protein>
    <recommendedName>
        <fullName evidence="5">Secreted protein</fullName>
    </recommendedName>
</protein>
<evidence type="ECO:0000256" key="1">
    <source>
        <dbReference type="SAM" id="MobiDB-lite"/>
    </source>
</evidence>
<feature type="compositionally biased region" description="Basic and acidic residues" evidence="1">
    <location>
        <begin position="137"/>
        <end position="157"/>
    </location>
</feature>
<dbReference type="Proteomes" id="UP000186455">
    <property type="component" value="Unassembled WGS sequence"/>
</dbReference>
<name>A0A1Q4VDK7_9ACTN</name>
<evidence type="ECO:0000256" key="2">
    <source>
        <dbReference type="SAM" id="SignalP"/>
    </source>
</evidence>
<keyword evidence="2" id="KW-0732">Signal</keyword>
<dbReference type="AlphaFoldDB" id="A0A1Q4VDK7"/>
<reference evidence="3 4" key="1">
    <citation type="submission" date="2015-06" db="EMBL/GenBank/DDBJ databases">
        <title>Cloning and characterization of the uncialamcin biosynthetic gene cluster.</title>
        <authorList>
            <person name="Yan X."/>
            <person name="Huang T."/>
            <person name="Ge H."/>
            <person name="Shen B."/>
        </authorList>
    </citation>
    <scope>NUCLEOTIDE SEQUENCE [LARGE SCALE GENOMIC DNA]</scope>
    <source>
        <strain evidence="3 4">DCA2648</strain>
    </source>
</reference>
<dbReference type="RefSeq" id="WP_073783636.1">
    <property type="nucleotide sequence ID" value="NZ_LFBV01000001.1"/>
</dbReference>
<keyword evidence="4" id="KW-1185">Reference proteome</keyword>
<proteinExistence type="predicted"/>
<comment type="caution">
    <text evidence="3">The sequence shown here is derived from an EMBL/GenBank/DDBJ whole genome shotgun (WGS) entry which is preliminary data.</text>
</comment>
<evidence type="ECO:0008006" key="5">
    <source>
        <dbReference type="Google" id="ProtNLM"/>
    </source>
</evidence>
<feature type="region of interest" description="Disordered" evidence="1">
    <location>
        <begin position="27"/>
        <end position="68"/>
    </location>
</feature>
<feature type="region of interest" description="Disordered" evidence="1">
    <location>
        <begin position="135"/>
        <end position="185"/>
    </location>
</feature>
<accession>A0A1Q4VDK7</accession>